<keyword evidence="5" id="KW-0029">Amino-acid transport</keyword>
<feature type="transmembrane region" description="Helical" evidence="9">
    <location>
        <begin position="269"/>
        <end position="290"/>
    </location>
</feature>
<reference evidence="10 11" key="1">
    <citation type="submission" date="2017-10" db="EMBL/GenBank/DDBJ databases">
        <title>Massilia psychrophilum sp. nov., a novel purple-pigmented bacterium isolated from Tianshan glacier, Xinjiang Municipality, China.</title>
        <authorList>
            <person name="Wang H."/>
        </authorList>
    </citation>
    <scope>NUCLEOTIDE SEQUENCE [LARGE SCALE GENOMIC DNA]</scope>
    <source>
        <strain evidence="10 11">JCM 30813</strain>
    </source>
</reference>
<evidence type="ECO:0000256" key="2">
    <source>
        <dbReference type="ARBA" id="ARBA00022448"/>
    </source>
</evidence>
<feature type="transmembrane region" description="Helical" evidence="9">
    <location>
        <begin position="100"/>
        <end position="120"/>
    </location>
</feature>
<feature type="transmembrane region" description="Helical" evidence="9">
    <location>
        <begin position="146"/>
        <end position="163"/>
    </location>
</feature>
<proteinExistence type="inferred from homology"/>
<sequence>MTELILQALYSGLLQGGSYALIALGLALVFGTMKVINLAHGELVLLAAYVAYAVESGLGLGSGFGPIFAIPIALVVVCIAAVSVYFVVSRIKIDREINSLILTYGIGVILTNLILLVWHADVRSTNSTWLQEAFVVGPFYSMRSELIFFGVSVALMGALWWWLARSWYGRAVRAVSSNRDAAELMGIDPGRTELVSFIVAGVLAAFAGVALFSYGVIQPAYGGALTVKAFIITVLAGVGSIPGVLLGAVLLGVAEALTVTLASSALQELAGMTLFLLVLFVMPNGLFGAARRRG</sequence>
<keyword evidence="6 9" id="KW-1133">Transmembrane helix</keyword>
<dbReference type="Pfam" id="PF02653">
    <property type="entry name" value="BPD_transp_2"/>
    <property type="match status" value="1"/>
</dbReference>
<keyword evidence="7 9" id="KW-0472">Membrane</keyword>
<gene>
    <name evidence="10" type="ORF">CR103_07175</name>
</gene>
<dbReference type="SUPFAM" id="SSF81665">
    <property type="entry name" value="Calcium ATPase, transmembrane domain M"/>
    <property type="match status" value="1"/>
</dbReference>
<comment type="subcellular location">
    <subcellularLocation>
        <location evidence="1">Cell membrane</location>
        <topology evidence="1">Multi-pass membrane protein</topology>
    </subcellularLocation>
</comment>
<comment type="similarity">
    <text evidence="8">Belongs to the binding-protein-dependent transport system permease family. LivHM subfamily.</text>
</comment>
<keyword evidence="3" id="KW-1003">Cell membrane</keyword>
<dbReference type="OrthoDB" id="9807115at2"/>
<keyword evidence="11" id="KW-1185">Reference proteome</keyword>
<feature type="transmembrane region" description="Helical" evidence="9">
    <location>
        <begin position="43"/>
        <end position="61"/>
    </location>
</feature>
<dbReference type="EMBL" id="PDOB01000008">
    <property type="protein sequence ID" value="PIL40440.1"/>
    <property type="molecule type" value="Genomic_DNA"/>
</dbReference>
<dbReference type="InterPro" id="IPR052157">
    <property type="entry name" value="BCAA_transport_permease"/>
</dbReference>
<evidence type="ECO:0000256" key="5">
    <source>
        <dbReference type="ARBA" id="ARBA00022970"/>
    </source>
</evidence>
<feature type="transmembrane region" description="Helical" evidence="9">
    <location>
        <begin position="67"/>
        <end position="88"/>
    </location>
</feature>
<dbReference type="InterPro" id="IPR023298">
    <property type="entry name" value="ATPase_P-typ_TM_dom_sf"/>
</dbReference>
<evidence type="ECO:0000256" key="8">
    <source>
        <dbReference type="ARBA" id="ARBA00037998"/>
    </source>
</evidence>
<organism evidence="10 11">
    <name type="scientific">Massilia psychrophila</name>
    <dbReference type="NCBI Taxonomy" id="1603353"/>
    <lineage>
        <taxon>Bacteria</taxon>
        <taxon>Pseudomonadati</taxon>
        <taxon>Pseudomonadota</taxon>
        <taxon>Betaproteobacteria</taxon>
        <taxon>Burkholderiales</taxon>
        <taxon>Oxalobacteraceae</taxon>
        <taxon>Telluria group</taxon>
        <taxon>Massilia</taxon>
    </lineage>
</organism>
<evidence type="ECO:0000256" key="1">
    <source>
        <dbReference type="ARBA" id="ARBA00004651"/>
    </source>
</evidence>
<dbReference type="InterPro" id="IPR001851">
    <property type="entry name" value="ABC_transp_permease"/>
</dbReference>
<dbReference type="Proteomes" id="UP000228593">
    <property type="component" value="Unassembled WGS sequence"/>
</dbReference>
<dbReference type="PANTHER" id="PTHR11795">
    <property type="entry name" value="BRANCHED-CHAIN AMINO ACID TRANSPORT SYSTEM PERMEASE PROTEIN LIVH"/>
    <property type="match status" value="1"/>
</dbReference>
<comment type="caution">
    <text evidence="10">The sequence shown here is derived from an EMBL/GenBank/DDBJ whole genome shotgun (WGS) entry which is preliminary data.</text>
</comment>
<dbReference type="AlphaFoldDB" id="A0A2G8T309"/>
<keyword evidence="2" id="KW-0813">Transport</keyword>
<accession>A0A2G8T309</accession>
<evidence type="ECO:0000256" key="7">
    <source>
        <dbReference type="ARBA" id="ARBA00023136"/>
    </source>
</evidence>
<evidence type="ECO:0000256" key="6">
    <source>
        <dbReference type="ARBA" id="ARBA00022989"/>
    </source>
</evidence>
<evidence type="ECO:0000313" key="10">
    <source>
        <dbReference type="EMBL" id="PIL40440.1"/>
    </source>
</evidence>
<evidence type="ECO:0000256" key="4">
    <source>
        <dbReference type="ARBA" id="ARBA00022692"/>
    </source>
</evidence>
<name>A0A2G8T309_9BURK</name>
<feature type="transmembrane region" description="Helical" evidence="9">
    <location>
        <begin position="12"/>
        <end position="31"/>
    </location>
</feature>
<dbReference type="PANTHER" id="PTHR11795:SF445">
    <property type="entry name" value="AMINO ACID ABC TRANSPORTER PERMEASE PROTEIN"/>
    <property type="match status" value="1"/>
</dbReference>
<feature type="transmembrane region" description="Helical" evidence="9">
    <location>
        <begin position="194"/>
        <end position="217"/>
    </location>
</feature>
<keyword evidence="4 9" id="KW-0812">Transmembrane</keyword>
<evidence type="ECO:0000256" key="3">
    <source>
        <dbReference type="ARBA" id="ARBA00022475"/>
    </source>
</evidence>
<dbReference type="GO" id="GO:0005886">
    <property type="term" value="C:plasma membrane"/>
    <property type="evidence" value="ECO:0007669"/>
    <property type="project" value="UniProtKB-SubCell"/>
</dbReference>
<evidence type="ECO:0000313" key="11">
    <source>
        <dbReference type="Proteomes" id="UP000228593"/>
    </source>
</evidence>
<dbReference type="RefSeq" id="WP_099915320.1">
    <property type="nucleotide sequence ID" value="NZ_BMHS01000012.1"/>
</dbReference>
<dbReference type="GO" id="GO:0022857">
    <property type="term" value="F:transmembrane transporter activity"/>
    <property type="evidence" value="ECO:0007669"/>
    <property type="project" value="InterPro"/>
</dbReference>
<feature type="transmembrane region" description="Helical" evidence="9">
    <location>
        <begin position="229"/>
        <end position="257"/>
    </location>
</feature>
<evidence type="ECO:0000256" key="9">
    <source>
        <dbReference type="SAM" id="Phobius"/>
    </source>
</evidence>
<protein>
    <submittedName>
        <fullName evidence="10">Branched-chain amino acid ABC transporter permease</fullName>
    </submittedName>
</protein>
<dbReference type="GO" id="GO:0006865">
    <property type="term" value="P:amino acid transport"/>
    <property type="evidence" value="ECO:0007669"/>
    <property type="project" value="UniProtKB-KW"/>
</dbReference>
<dbReference type="CDD" id="cd06582">
    <property type="entry name" value="TM_PBP1_LivH_like"/>
    <property type="match status" value="1"/>
</dbReference>